<organism evidence="3 4">
    <name type="scientific">Streptomonospora litoralis</name>
    <dbReference type="NCBI Taxonomy" id="2498135"/>
    <lineage>
        <taxon>Bacteria</taxon>
        <taxon>Bacillati</taxon>
        <taxon>Actinomycetota</taxon>
        <taxon>Actinomycetes</taxon>
        <taxon>Streptosporangiales</taxon>
        <taxon>Nocardiopsidaceae</taxon>
        <taxon>Streptomonospora</taxon>
    </lineage>
</organism>
<dbReference type="Gene3D" id="2.70.50.50">
    <property type="entry name" value="chitin-binding protein cbp21"/>
    <property type="match status" value="1"/>
</dbReference>
<dbReference type="CDD" id="cd21177">
    <property type="entry name" value="LPMO_AA10"/>
    <property type="match status" value="1"/>
</dbReference>
<proteinExistence type="predicted"/>
<keyword evidence="4" id="KW-1185">Reference proteome</keyword>
<protein>
    <submittedName>
        <fullName evidence="3">Chitin binding domain protein</fullName>
    </submittedName>
</protein>
<dbReference type="InterPro" id="IPR051024">
    <property type="entry name" value="GlcNAc_Chitin_IntDeg"/>
</dbReference>
<dbReference type="Pfam" id="PF03067">
    <property type="entry name" value="LPMO_10"/>
    <property type="match status" value="1"/>
</dbReference>
<dbReference type="Proteomes" id="UP000292235">
    <property type="component" value="Chromosome"/>
</dbReference>
<evidence type="ECO:0000256" key="1">
    <source>
        <dbReference type="ARBA" id="ARBA00022729"/>
    </source>
</evidence>
<dbReference type="RefSeq" id="WP_207391351.1">
    <property type="nucleotide sequence ID" value="NZ_CP036455.1"/>
</dbReference>
<feature type="domain" description="Chitin-binding type-4" evidence="2">
    <location>
        <begin position="44"/>
        <end position="238"/>
    </location>
</feature>
<dbReference type="InterPro" id="IPR004302">
    <property type="entry name" value="Cellulose/chitin-bd_N"/>
</dbReference>
<dbReference type="SUPFAM" id="SSF81296">
    <property type="entry name" value="E set domains"/>
    <property type="match status" value="1"/>
</dbReference>
<name>A0A4P6Q972_9ACTN</name>
<gene>
    <name evidence="3" type="ORF">EKD16_19220</name>
</gene>
<dbReference type="KEGG" id="strr:EKD16_19220"/>
<sequence length="243" mass="26233" precursor="true">MPFLPHTPATTSSAARATGRRLLVVGAAVPLMLSTVFAGSAFAHGSTIDPASRNYGCWERWGDDFQNPDMATEDPMCWQAWQADSTAMWNWNGLYRENVGGDHQAAIPDGQLCSAGNTAGGRYAALNTPGEWKTTAVDNDFTVTVHDQALHGADYFRVYVTEQGFDPVTEELGWGDLELLADTGVVEPGEGRPSDGEALNGVSIDIDVSAPGRSGHHIVYMIWQASHYDQVFYACSDVSFPGN</sequence>
<keyword evidence="1" id="KW-0732">Signal</keyword>
<dbReference type="EMBL" id="CP036455">
    <property type="protein sequence ID" value="QBI55607.1"/>
    <property type="molecule type" value="Genomic_DNA"/>
</dbReference>
<dbReference type="PANTHER" id="PTHR34823:SF1">
    <property type="entry name" value="CHITIN-BINDING TYPE-4 DOMAIN-CONTAINING PROTEIN"/>
    <property type="match status" value="1"/>
</dbReference>
<evidence type="ECO:0000259" key="2">
    <source>
        <dbReference type="Pfam" id="PF03067"/>
    </source>
</evidence>
<reference evidence="3 4" key="1">
    <citation type="submission" date="2019-02" db="EMBL/GenBank/DDBJ databases">
        <authorList>
            <person name="Khodamoradi S."/>
            <person name="Hahnke R.L."/>
            <person name="Kaempfer P."/>
            <person name="Schumann P."/>
            <person name="Rohde M."/>
            <person name="Steinert M."/>
            <person name="Luzhetskyy A."/>
            <person name="Wink J."/>
            <person name="Ruckert C."/>
        </authorList>
    </citation>
    <scope>NUCLEOTIDE SEQUENCE [LARGE SCALE GENOMIC DNA]</scope>
    <source>
        <strain evidence="3 4">M2</strain>
    </source>
</reference>
<dbReference type="PANTHER" id="PTHR34823">
    <property type="entry name" value="GLCNAC-BINDING PROTEIN A"/>
    <property type="match status" value="1"/>
</dbReference>
<accession>A0A4P6Q972</accession>
<evidence type="ECO:0000313" key="4">
    <source>
        <dbReference type="Proteomes" id="UP000292235"/>
    </source>
</evidence>
<dbReference type="InterPro" id="IPR014756">
    <property type="entry name" value="Ig_E-set"/>
</dbReference>
<dbReference type="AlphaFoldDB" id="A0A4P6Q972"/>
<evidence type="ECO:0000313" key="3">
    <source>
        <dbReference type="EMBL" id="QBI55607.1"/>
    </source>
</evidence>